<keyword evidence="6" id="KW-0378">Hydrolase</keyword>
<organism evidence="12">
    <name type="scientific">Tanacetum cinerariifolium</name>
    <name type="common">Dalmatian daisy</name>
    <name type="synonym">Chrysanthemum cinerariifolium</name>
    <dbReference type="NCBI Taxonomy" id="118510"/>
    <lineage>
        <taxon>Eukaryota</taxon>
        <taxon>Viridiplantae</taxon>
        <taxon>Streptophyta</taxon>
        <taxon>Embryophyta</taxon>
        <taxon>Tracheophyta</taxon>
        <taxon>Spermatophyta</taxon>
        <taxon>Magnoliopsida</taxon>
        <taxon>eudicotyledons</taxon>
        <taxon>Gunneridae</taxon>
        <taxon>Pentapetalae</taxon>
        <taxon>asterids</taxon>
        <taxon>campanulids</taxon>
        <taxon>Asterales</taxon>
        <taxon>Asteraceae</taxon>
        <taxon>Asteroideae</taxon>
        <taxon>Anthemideae</taxon>
        <taxon>Anthemidinae</taxon>
        <taxon>Tanacetum</taxon>
    </lineage>
</organism>
<proteinExistence type="predicted"/>
<dbReference type="InterPro" id="IPR056924">
    <property type="entry name" value="SH3_Tf2-1"/>
</dbReference>
<evidence type="ECO:0000313" key="12">
    <source>
        <dbReference type="EMBL" id="GEU74014.1"/>
    </source>
</evidence>
<keyword evidence="2" id="KW-0808">Transferase</keyword>
<dbReference type="SUPFAM" id="SSF56672">
    <property type="entry name" value="DNA/RNA polymerases"/>
    <property type="match status" value="1"/>
</dbReference>
<name>A0A6L2MNR7_TANCI</name>
<evidence type="ECO:0000256" key="3">
    <source>
        <dbReference type="ARBA" id="ARBA00022695"/>
    </source>
</evidence>
<dbReference type="PANTHER" id="PTHR45835:SF99">
    <property type="entry name" value="CHROMO DOMAIN-CONTAINING PROTEIN-RELATED"/>
    <property type="match status" value="1"/>
</dbReference>
<gene>
    <name evidence="12" type="ORF">Tci_045992</name>
</gene>
<accession>A0A6L2MNR7</accession>
<sequence length="1161" mass="132680">MGKLNPRYIGPFRVLSKVGDVAYRLELPQQLSQVHNTFYVSNLKKCLSDESLMIPLDGLRIDDKLHIVEELMEIMDREIKQLKRSRIPIINVINDLGHDYVWNKALIHQAIVARSYHADSGHSTISYTLISSLERSWDIQDVDPYEEAAFQAIEQVAPPLSPAYLPDPTELDEHPHADDAVPTALSSGYIADSDPKEEPKEDLQGRGAYPEEEDPKEEDPKEEESDDNATKPSEEDETAVTPPPSKLCRARIYVHPQTPMPPLSEARIPSPPLPIPSPPPMPSSPLPPPVSIEIHAPEQDVAAALSMLPSTTRRREVLEADMSPQKRLCFATPTTGFEVGESSAAAARPPRDLYGFVDTTKADESITHRHAWTLHDTERKMITAVELVNLRDLLRSEAHNESLEVHNRSLVARIETIETRMTEMEDHFQDTRDRAVSHVMRTQRNSTNGNGSHSSGGGPTRPVPSVRACSYSDFMKCQPLNFRGMEGVFGLSRWYEKMETLGHDDAYAMTWETLKKKMTDKYCPRGEIKKLEIKLWNLKVKGNDVRSYTQCFQELALICTKFVSNEKEKVEKYIDGLPDNIHGNVMSNNENSRARGTDRNFVSTTFSALINIAPTTLDNHYDVKLDDGKIIGFNTILRGYTLHFLNHLFNIDLIPVPLGSFDVIIGMDWLREYHAEAKDKSKEKRLKDVPIVRDFPKVFPEDLPGSSVYSKIDLRSGYHQLRVHEEDIPKTAFRTRYGHYEFQVMPFGLINASTNKEEHEEHLKLILELLKKEELYVKFSMCEFWIPKVQFLRHVIDSKGIHVDPAKIESIKDWVSPKSPTKIRHFFRLTGEKEEAAFQLIKQKLCSAPILAMPKGLENFIVYCDPSHKVITIVTFVITRGKQTLLLTLCKKERSRPLRVRALVMTMGLNLPKKILEAHTEELKSENLCAEDVGGMLRKDLPREKLEPHANGTLCLNNRSWVPCFGDLRNLIMHESHKSKYSIHPEHQKPSGLLVQPDIMKWKWEKITMDFVTKFPKTTNGYDTIWVIVDHLTKSAHFLPMRENDPMEKLMRLYIKEVVTRHGVPVSIIFDHDETNGQSERTIQTLEDMLRACVIDFEKSWDRHLPLVEFSYNNSYHTSIKAAPFEALYGRKCCSPVYWVEVGDAQLTGPEIIYEITKKII</sequence>
<evidence type="ECO:0000256" key="6">
    <source>
        <dbReference type="ARBA" id="ARBA00022801"/>
    </source>
</evidence>
<keyword evidence="1" id="KW-0645">Protease</keyword>
<evidence type="ECO:0000259" key="9">
    <source>
        <dbReference type="Pfam" id="PF00078"/>
    </source>
</evidence>
<comment type="caution">
    <text evidence="12">The sequence shown here is derived from an EMBL/GenBank/DDBJ whole genome shotgun (WGS) entry which is preliminary data.</text>
</comment>
<dbReference type="PANTHER" id="PTHR45835">
    <property type="entry name" value="YALI0A06105P"/>
    <property type="match status" value="1"/>
</dbReference>
<dbReference type="FunFam" id="3.10.10.10:FF:000007">
    <property type="entry name" value="Retrovirus-related Pol polyprotein from transposon 17.6-like Protein"/>
    <property type="match status" value="1"/>
</dbReference>
<dbReference type="GO" id="GO:0006508">
    <property type="term" value="P:proteolysis"/>
    <property type="evidence" value="ECO:0007669"/>
    <property type="project" value="UniProtKB-KW"/>
</dbReference>
<feature type="compositionally biased region" description="Pro residues" evidence="8">
    <location>
        <begin position="269"/>
        <end position="285"/>
    </location>
</feature>
<dbReference type="GO" id="GO:0008233">
    <property type="term" value="F:peptidase activity"/>
    <property type="evidence" value="ECO:0007669"/>
    <property type="project" value="UniProtKB-KW"/>
</dbReference>
<dbReference type="AlphaFoldDB" id="A0A6L2MNR7"/>
<dbReference type="Pfam" id="PF08284">
    <property type="entry name" value="RVP_2"/>
    <property type="match status" value="1"/>
</dbReference>
<evidence type="ECO:0000256" key="5">
    <source>
        <dbReference type="ARBA" id="ARBA00022759"/>
    </source>
</evidence>
<evidence type="ECO:0000259" key="11">
    <source>
        <dbReference type="Pfam" id="PF24626"/>
    </source>
</evidence>
<dbReference type="Gene3D" id="2.40.70.10">
    <property type="entry name" value="Acid Proteases"/>
    <property type="match status" value="1"/>
</dbReference>
<dbReference type="InterPro" id="IPR005162">
    <property type="entry name" value="Retrotrans_gag_dom"/>
</dbReference>
<evidence type="ECO:0000259" key="10">
    <source>
        <dbReference type="Pfam" id="PF03732"/>
    </source>
</evidence>
<dbReference type="InterPro" id="IPR036397">
    <property type="entry name" value="RNaseH_sf"/>
</dbReference>
<evidence type="ECO:0000256" key="8">
    <source>
        <dbReference type="SAM" id="MobiDB-lite"/>
    </source>
</evidence>
<feature type="compositionally biased region" description="Basic and acidic residues" evidence="8">
    <location>
        <begin position="193"/>
        <end position="204"/>
    </location>
</feature>
<keyword evidence="4" id="KW-0540">Nuclease</keyword>
<dbReference type="SUPFAM" id="SSF53098">
    <property type="entry name" value="Ribonuclease H-like"/>
    <property type="match status" value="1"/>
</dbReference>
<feature type="domain" description="Reverse transcriptase" evidence="9">
    <location>
        <begin position="702"/>
        <end position="753"/>
    </location>
</feature>
<dbReference type="Gene3D" id="3.30.420.10">
    <property type="entry name" value="Ribonuclease H-like superfamily/Ribonuclease H"/>
    <property type="match status" value="2"/>
</dbReference>
<dbReference type="Pfam" id="PF00078">
    <property type="entry name" value="RVT_1"/>
    <property type="match status" value="1"/>
</dbReference>
<dbReference type="InterPro" id="IPR043502">
    <property type="entry name" value="DNA/RNA_pol_sf"/>
</dbReference>
<dbReference type="InterPro" id="IPR012337">
    <property type="entry name" value="RNaseH-like_sf"/>
</dbReference>
<dbReference type="CDD" id="cd00303">
    <property type="entry name" value="retropepsin_like"/>
    <property type="match status" value="1"/>
</dbReference>
<feature type="domain" description="Retrotransposon gag" evidence="10">
    <location>
        <begin position="493"/>
        <end position="578"/>
    </location>
</feature>
<protein>
    <submittedName>
        <fullName evidence="12">Reverse transcriptase domain-containing protein</fullName>
    </submittedName>
</protein>
<dbReference type="GO" id="GO:0003676">
    <property type="term" value="F:nucleic acid binding"/>
    <property type="evidence" value="ECO:0007669"/>
    <property type="project" value="InterPro"/>
</dbReference>
<dbReference type="InterPro" id="IPR021109">
    <property type="entry name" value="Peptidase_aspartic_dom_sf"/>
</dbReference>
<dbReference type="Gene3D" id="3.30.70.270">
    <property type="match status" value="2"/>
</dbReference>
<evidence type="ECO:0000256" key="4">
    <source>
        <dbReference type="ARBA" id="ARBA00022722"/>
    </source>
</evidence>
<dbReference type="Pfam" id="PF24626">
    <property type="entry name" value="SH3_Tf2-1"/>
    <property type="match status" value="1"/>
</dbReference>
<dbReference type="InterPro" id="IPR000477">
    <property type="entry name" value="RT_dom"/>
</dbReference>
<dbReference type="Pfam" id="PF03732">
    <property type="entry name" value="Retrotrans_gag"/>
    <property type="match status" value="1"/>
</dbReference>
<keyword evidence="3" id="KW-0548">Nucleotidyltransferase</keyword>
<dbReference type="GO" id="GO:0003964">
    <property type="term" value="F:RNA-directed DNA polymerase activity"/>
    <property type="evidence" value="ECO:0007669"/>
    <property type="project" value="UniProtKB-KW"/>
</dbReference>
<feature type="compositionally biased region" description="Acidic residues" evidence="8">
    <location>
        <begin position="210"/>
        <end position="227"/>
    </location>
</feature>
<feature type="region of interest" description="Disordered" evidence="8">
    <location>
        <begin position="159"/>
        <end position="285"/>
    </location>
</feature>
<dbReference type="CDD" id="cd01647">
    <property type="entry name" value="RT_LTR"/>
    <property type="match status" value="1"/>
</dbReference>
<keyword evidence="7 12" id="KW-0695">RNA-directed DNA polymerase</keyword>
<keyword evidence="5" id="KW-0255">Endonuclease</keyword>
<evidence type="ECO:0000256" key="7">
    <source>
        <dbReference type="ARBA" id="ARBA00022918"/>
    </source>
</evidence>
<dbReference type="GO" id="GO:0004519">
    <property type="term" value="F:endonuclease activity"/>
    <property type="evidence" value="ECO:0007669"/>
    <property type="project" value="UniProtKB-KW"/>
</dbReference>
<evidence type="ECO:0000256" key="1">
    <source>
        <dbReference type="ARBA" id="ARBA00022670"/>
    </source>
</evidence>
<dbReference type="InterPro" id="IPR043128">
    <property type="entry name" value="Rev_trsase/Diguanyl_cyclase"/>
</dbReference>
<dbReference type="EMBL" id="BKCJ010006802">
    <property type="protein sequence ID" value="GEU74014.1"/>
    <property type="molecule type" value="Genomic_DNA"/>
</dbReference>
<dbReference type="Gene3D" id="3.10.10.10">
    <property type="entry name" value="HIV Type 1 Reverse Transcriptase, subunit A, domain 1"/>
    <property type="match status" value="1"/>
</dbReference>
<reference evidence="12" key="1">
    <citation type="journal article" date="2019" name="Sci. Rep.">
        <title>Draft genome of Tanacetum cinerariifolium, the natural source of mosquito coil.</title>
        <authorList>
            <person name="Yamashiro T."/>
            <person name="Shiraishi A."/>
            <person name="Satake H."/>
            <person name="Nakayama K."/>
        </authorList>
    </citation>
    <scope>NUCLEOTIDE SEQUENCE</scope>
</reference>
<feature type="region of interest" description="Disordered" evidence="8">
    <location>
        <begin position="443"/>
        <end position="463"/>
    </location>
</feature>
<evidence type="ECO:0000256" key="2">
    <source>
        <dbReference type="ARBA" id="ARBA00022679"/>
    </source>
</evidence>
<feature type="domain" description="Tf2-1-like SH3-like" evidence="11">
    <location>
        <begin position="2"/>
        <end position="46"/>
    </location>
</feature>